<evidence type="ECO:0000313" key="3">
    <source>
        <dbReference type="Proteomes" id="UP000001194"/>
    </source>
</evidence>
<dbReference type="HOGENOM" id="CLU_480635_0_0_1"/>
<proteinExistence type="predicted"/>
<gene>
    <name evidence="2" type="ORF">LACBIDRAFT_331412</name>
</gene>
<dbReference type="Proteomes" id="UP000001194">
    <property type="component" value="Unassembled WGS sequence"/>
</dbReference>
<feature type="compositionally biased region" description="Basic residues" evidence="1">
    <location>
        <begin position="366"/>
        <end position="379"/>
    </location>
</feature>
<dbReference type="GeneID" id="6081371"/>
<evidence type="ECO:0000256" key="1">
    <source>
        <dbReference type="SAM" id="MobiDB-lite"/>
    </source>
</evidence>
<accession>B0DPE0</accession>
<feature type="compositionally biased region" description="Basic residues" evidence="1">
    <location>
        <begin position="327"/>
        <end position="337"/>
    </location>
</feature>
<name>B0DPE0_LACBS</name>
<dbReference type="AlphaFoldDB" id="B0DPE0"/>
<protein>
    <submittedName>
        <fullName evidence="2">Predicted protein</fullName>
    </submittedName>
</protein>
<feature type="region of interest" description="Disordered" evidence="1">
    <location>
        <begin position="306"/>
        <end position="483"/>
    </location>
</feature>
<reference evidence="2 3" key="1">
    <citation type="journal article" date="2008" name="Nature">
        <title>The genome of Laccaria bicolor provides insights into mycorrhizal symbiosis.</title>
        <authorList>
            <person name="Martin F."/>
            <person name="Aerts A."/>
            <person name="Ahren D."/>
            <person name="Brun A."/>
            <person name="Danchin E.G.J."/>
            <person name="Duchaussoy F."/>
            <person name="Gibon J."/>
            <person name="Kohler A."/>
            <person name="Lindquist E."/>
            <person name="Pereda V."/>
            <person name="Salamov A."/>
            <person name="Shapiro H.J."/>
            <person name="Wuyts J."/>
            <person name="Blaudez D."/>
            <person name="Buee M."/>
            <person name="Brokstein P."/>
            <person name="Canbaeck B."/>
            <person name="Cohen D."/>
            <person name="Courty P.E."/>
            <person name="Coutinho P.M."/>
            <person name="Delaruelle C."/>
            <person name="Detter J.C."/>
            <person name="Deveau A."/>
            <person name="DiFazio S."/>
            <person name="Duplessis S."/>
            <person name="Fraissinet-Tachet L."/>
            <person name="Lucic E."/>
            <person name="Frey-Klett P."/>
            <person name="Fourrey C."/>
            <person name="Feussner I."/>
            <person name="Gay G."/>
            <person name="Grimwood J."/>
            <person name="Hoegger P.J."/>
            <person name="Jain P."/>
            <person name="Kilaru S."/>
            <person name="Labbe J."/>
            <person name="Lin Y.C."/>
            <person name="Legue V."/>
            <person name="Le Tacon F."/>
            <person name="Marmeisse R."/>
            <person name="Melayah D."/>
            <person name="Montanini B."/>
            <person name="Muratet M."/>
            <person name="Nehls U."/>
            <person name="Niculita-Hirzel H."/>
            <person name="Oudot-Le Secq M.P."/>
            <person name="Peter M."/>
            <person name="Quesneville H."/>
            <person name="Rajashekar B."/>
            <person name="Reich M."/>
            <person name="Rouhier N."/>
            <person name="Schmutz J."/>
            <person name="Yin T."/>
            <person name="Chalot M."/>
            <person name="Henrissat B."/>
            <person name="Kuees U."/>
            <person name="Lucas S."/>
            <person name="Van de Peer Y."/>
            <person name="Podila G.K."/>
            <person name="Polle A."/>
            <person name="Pukkila P.J."/>
            <person name="Richardson P.M."/>
            <person name="Rouze P."/>
            <person name="Sanders I.R."/>
            <person name="Stajich J.E."/>
            <person name="Tunlid A."/>
            <person name="Tuskan G."/>
            <person name="Grigoriev I.V."/>
        </authorList>
    </citation>
    <scope>NUCLEOTIDE SEQUENCE [LARGE SCALE GENOMIC DNA]</scope>
    <source>
        <strain evidence="3">S238N-H82 / ATCC MYA-4686</strain>
    </source>
</reference>
<feature type="compositionally biased region" description="Low complexity" evidence="1">
    <location>
        <begin position="317"/>
        <end position="326"/>
    </location>
</feature>
<keyword evidence="3" id="KW-1185">Reference proteome</keyword>
<dbReference type="InParanoid" id="B0DPE0"/>
<dbReference type="RefSeq" id="XP_001885813.1">
    <property type="nucleotide sequence ID" value="XM_001885778.1"/>
</dbReference>
<evidence type="ECO:0000313" key="2">
    <source>
        <dbReference type="EMBL" id="EDR03665.1"/>
    </source>
</evidence>
<dbReference type="KEGG" id="lbc:LACBIDRAFT_331412"/>
<organism evidence="3">
    <name type="scientific">Laccaria bicolor (strain S238N-H82 / ATCC MYA-4686)</name>
    <name type="common">Bicoloured deceiver</name>
    <name type="synonym">Laccaria laccata var. bicolor</name>
    <dbReference type="NCBI Taxonomy" id="486041"/>
    <lineage>
        <taxon>Eukaryota</taxon>
        <taxon>Fungi</taxon>
        <taxon>Dikarya</taxon>
        <taxon>Basidiomycota</taxon>
        <taxon>Agaricomycotina</taxon>
        <taxon>Agaricomycetes</taxon>
        <taxon>Agaricomycetidae</taxon>
        <taxon>Agaricales</taxon>
        <taxon>Agaricineae</taxon>
        <taxon>Hydnangiaceae</taxon>
        <taxon>Laccaria</taxon>
    </lineage>
</organism>
<dbReference type="EMBL" id="DS547123">
    <property type="protein sequence ID" value="EDR03665.1"/>
    <property type="molecule type" value="Genomic_DNA"/>
</dbReference>
<sequence>MNQPSFFLHSTVLTRLGFQLKKTSDVSGFSVTIIQLCQFVQVQIQVPNEAEAGELLAANTKTTSKPKRKRFTKNAMLPLHRVELTVPSARSGMGRFSSRRPSKPLVFATNLAILGHPALVLKLAQRTSLSLIALALNISQSTAVNVVTNPYQIGPSYYMNDGFPPRFHARNYSLYKERQTCTTITTPFFDCPTTQTCRHPLVFRMWRNLMSLKRAGRGHDPQGIAGTSQGELMAIPGIPEESNLAEGPAKLIKPFRRNFDGIQIPPEWFQESPGRNDPGMRRNGIPDAQIECRRLPMLDLGVINKQLPLSQPPPSSTTPTHLATPPRHQRPPRRTQRRHDERRLATFVVIGTRRGTTTSTHDHDHHAHRRRHASPRQRRATPTNDTPTTTPPPRQRVTTASTDAHVNRRRRRQQTTSTLVDDERPPPRQRTTATSTDDNDEANRRRQRQRTTTPTADDDNAANRRQRQQMTSTMPMDGHVNDDERVPLHHVHMATSVVPPPFLSLSLLPSFSLSPFPLPFPVPTPFPLPFPCPYTLPPTFSLPLPCPSLPSSTPIYFCPPPPPLPLT</sequence>